<sequence>MTLSDDLSFSQHANGFDDAPSSNPVVFGVTLTAPIIGGIVGGIGFLAAGYMILNMVMPAWDTYQQQQTKSQELQGQVDQKRLQAQQIDTVLAELAQAKQQQVQVLALFANEKSLSTLLMDTSRLIDASNGKFTANSVRATLKKFVPSGDKPEIITDDSLGAEVNNKLKRSKIKVEIEGTFEQTQSIMRNIERLQPLLLVKNYDSKLVPPETQNSEENKKVVQIGPGKLTTSFDLEALMPLTPEEAAEVAAASAPPAQK</sequence>
<evidence type="ECO:0000313" key="2">
    <source>
        <dbReference type="EMBL" id="RUS99884.1"/>
    </source>
</evidence>
<proteinExistence type="predicted"/>
<keyword evidence="3" id="KW-1185">Reference proteome</keyword>
<dbReference type="Proteomes" id="UP000276103">
    <property type="component" value="Unassembled WGS sequence"/>
</dbReference>
<keyword evidence="1" id="KW-1133">Transmembrane helix</keyword>
<dbReference type="RefSeq" id="WP_127052043.1">
    <property type="nucleotide sequence ID" value="NZ_RSCM01000001.1"/>
</dbReference>
<reference evidence="2 3" key="1">
    <citation type="journal article" date="2019" name="Genome Biol. Evol.">
        <title>Day and night: Metabolic profiles and evolutionary relationships of six axenic non-marine cyanobacteria.</title>
        <authorList>
            <person name="Will S.E."/>
            <person name="Henke P."/>
            <person name="Boedeker C."/>
            <person name="Huang S."/>
            <person name="Brinkmann H."/>
            <person name="Rohde M."/>
            <person name="Jarek M."/>
            <person name="Friedl T."/>
            <person name="Seufert S."/>
            <person name="Schumacher M."/>
            <person name="Overmann J."/>
            <person name="Neumann-Schaal M."/>
            <person name="Petersen J."/>
        </authorList>
    </citation>
    <scope>NUCLEOTIDE SEQUENCE [LARGE SCALE GENOMIC DNA]</scope>
    <source>
        <strain evidence="2 3">SAG 1403-4b</strain>
    </source>
</reference>
<feature type="transmembrane region" description="Helical" evidence="1">
    <location>
        <begin position="25"/>
        <end position="53"/>
    </location>
</feature>
<protein>
    <recommendedName>
        <fullName evidence="4">Pilus assembly protein PilO</fullName>
    </recommendedName>
</protein>
<evidence type="ECO:0008006" key="4">
    <source>
        <dbReference type="Google" id="ProtNLM"/>
    </source>
</evidence>
<evidence type="ECO:0000313" key="3">
    <source>
        <dbReference type="Proteomes" id="UP000276103"/>
    </source>
</evidence>
<organism evidence="2 3">
    <name type="scientific">Trichormus variabilis SAG 1403-4b</name>
    <dbReference type="NCBI Taxonomy" id="447716"/>
    <lineage>
        <taxon>Bacteria</taxon>
        <taxon>Bacillati</taxon>
        <taxon>Cyanobacteriota</taxon>
        <taxon>Cyanophyceae</taxon>
        <taxon>Nostocales</taxon>
        <taxon>Nostocaceae</taxon>
        <taxon>Trichormus</taxon>
    </lineage>
</organism>
<keyword evidence="1" id="KW-0472">Membrane</keyword>
<dbReference type="OrthoDB" id="483469at2"/>
<keyword evidence="1" id="KW-0812">Transmembrane</keyword>
<dbReference type="EMBL" id="RSCM01000001">
    <property type="protein sequence ID" value="RUS99884.1"/>
    <property type="molecule type" value="Genomic_DNA"/>
</dbReference>
<dbReference type="AlphaFoldDB" id="A0A433V1B0"/>
<comment type="caution">
    <text evidence="2">The sequence shown here is derived from an EMBL/GenBank/DDBJ whole genome shotgun (WGS) entry which is preliminary data.</text>
</comment>
<evidence type="ECO:0000256" key="1">
    <source>
        <dbReference type="SAM" id="Phobius"/>
    </source>
</evidence>
<gene>
    <name evidence="2" type="ORF">DSM107003_04680</name>
</gene>
<name>A0A433V1B0_ANAVA</name>
<accession>A0A433V1B0</accession>